<keyword evidence="1" id="KW-0418">Kinase</keyword>
<organism evidence="1 2">
    <name type="scientific">Hespellia stercorisuis DSM 15480</name>
    <dbReference type="NCBI Taxonomy" id="1121950"/>
    <lineage>
        <taxon>Bacteria</taxon>
        <taxon>Bacillati</taxon>
        <taxon>Bacillota</taxon>
        <taxon>Clostridia</taxon>
        <taxon>Lachnospirales</taxon>
        <taxon>Lachnospiraceae</taxon>
        <taxon>Hespellia</taxon>
    </lineage>
</organism>
<reference evidence="1 2" key="1">
    <citation type="submission" date="2016-11" db="EMBL/GenBank/DDBJ databases">
        <authorList>
            <person name="Jaros S."/>
            <person name="Januszkiewicz K."/>
            <person name="Wedrychowicz H."/>
        </authorList>
    </citation>
    <scope>NUCLEOTIDE SEQUENCE [LARGE SCALE GENOMIC DNA]</scope>
    <source>
        <strain evidence="1 2">DSM 15480</strain>
    </source>
</reference>
<keyword evidence="1" id="KW-0808">Transferase</keyword>
<dbReference type="Proteomes" id="UP000184301">
    <property type="component" value="Unassembled WGS sequence"/>
</dbReference>
<dbReference type="SUPFAM" id="SSF111331">
    <property type="entry name" value="NAD kinase/diacylglycerol kinase-like"/>
    <property type="match status" value="1"/>
</dbReference>
<keyword evidence="2" id="KW-1185">Reference proteome</keyword>
<dbReference type="InterPro" id="IPR002504">
    <property type="entry name" value="NADK"/>
</dbReference>
<dbReference type="STRING" id="1121950.SAMN02745243_00481"/>
<dbReference type="PANTHER" id="PTHR40697:SF2">
    <property type="entry name" value="ATP-NAD KINASE-RELATED"/>
    <property type="match status" value="1"/>
</dbReference>
<evidence type="ECO:0000313" key="1">
    <source>
        <dbReference type="EMBL" id="SHJ39711.1"/>
    </source>
</evidence>
<dbReference type="InterPro" id="IPR017438">
    <property type="entry name" value="ATP-NAD_kinase_N"/>
</dbReference>
<dbReference type="GO" id="GO:0003951">
    <property type="term" value="F:NAD+ kinase activity"/>
    <property type="evidence" value="ECO:0007669"/>
    <property type="project" value="InterPro"/>
</dbReference>
<accession>A0A1M6IZ23</accession>
<dbReference type="AlphaFoldDB" id="A0A1M6IZ23"/>
<dbReference type="RefSeq" id="WP_073104487.1">
    <property type="nucleotide sequence ID" value="NZ_FQZY01000008.1"/>
</dbReference>
<dbReference type="Pfam" id="PF01513">
    <property type="entry name" value="NAD_kinase"/>
    <property type="match status" value="1"/>
</dbReference>
<dbReference type="Gene3D" id="3.40.50.10330">
    <property type="entry name" value="Probable inorganic polyphosphate/atp-NAD kinase, domain 1"/>
    <property type="match status" value="1"/>
</dbReference>
<dbReference type="PANTHER" id="PTHR40697">
    <property type="entry name" value="ACETOIN CATABOLISM PROTEIN X"/>
    <property type="match status" value="1"/>
</dbReference>
<dbReference type="OrthoDB" id="5511344at2"/>
<dbReference type="GO" id="GO:0005524">
    <property type="term" value="F:ATP binding"/>
    <property type="evidence" value="ECO:0007669"/>
    <property type="project" value="UniProtKB-ARBA"/>
</dbReference>
<dbReference type="InterPro" id="IPR016064">
    <property type="entry name" value="NAD/diacylglycerol_kinase_sf"/>
</dbReference>
<evidence type="ECO:0000313" key="2">
    <source>
        <dbReference type="Proteomes" id="UP000184301"/>
    </source>
</evidence>
<dbReference type="InterPro" id="IPR011386">
    <property type="entry name" value="Put_ATP-NAD_kin"/>
</dbReference>
<dbReference type="EMBL" id="FQZY01000008">
    <property type="protein sequence ID" value="SHJ39711.1"/>
    <property type="molecule type" value="Genomic_DNA"/>
</dbReference>
<dbReference type="GO" id="GO:0006741">
    <property type="term" value="P:NADP+ biosynthetic process"/>
    <property type="evidence" value="ECO:0007669"/>
    <property type="project" value="InterPro"/>
</dbReference>
<dbReference type="GO" id="GO:0051287">
    <property type="term" value="F:NAD binding"/>
    <property type="evidence" value="ECO:0007669"/>
    <property type="project" value="UniProtKB-ARBA"/>
</dbReference>
<sequence length="373" mass="40504">MKKIGFIVNPIAGIGGKVGLKGSDGAETLKRALTLGAVPESGKKAVTAMRELAEAQNLFELYTYPAEMGANICEEAGLEYRELGEIASGHTTAADTRIAAEKLKESGVDLLVFVGGDGTARDIMDAVGTDIPVLGIPAGCKIHSGVYALNPKTAGKLLREYVEGKVRETIEAEVMDINEELFRQGIVEAQLYGYLQIPRETKMVQHLKSGRRYSESVSVDMLSSYIADIWEPDTLYIVGTGSTTAAIMKKMGLPNTLLGVDLVWRKKVIASDCTEKQILNVLKSGKYNHVKIIVTVIGGQGYIFGRGNQQISADVIRMVGRENIIVAASKDKMLSLFGKPLYVDTGNEEINELLSGYIRVVVGYEETYVTKIM</sequence>
<dbReference type="PIRSF" id="PIRSF016907">
    <property type="entry name" value="Kin_ATP-NAD"/>
    <property type="match status" value="1"/>
</dbReference>
<name>A0A1M6IZ23_9FIRM</name>
<dbReference type="Pfam" id="PF20143">
    <property type="entry name" value="NAD_kinase_C"/>
    <property type="match status" value="1"/>
</dbReference>
<dbReference type="InterPro" id="IPR039065">
    <property type="entry name" value="AcoX-like"/>
</dbReference>
<proteinExistence type="predicted"/>
<protein>
    <submittedName>
        <fullName evidence="1">Predicted polyphosphate-or ATP-dependent NAD kinase</fullName>
    </submittedName>
</protein>
<gene>
    <name evidence="1" type="ORF">SAMN02745243_00481</name>
</gene>